<dbReference type="Gene3D" id="3.30.160.20">
    <property type="match status" value="1"/>
</dbReference>
<evidence type="ECO:0000313" key="14">
    <source>
        <dbReference type="EMBL" id="XDS50375.1"/>
    </source>
</evidence>
<evidence type="ECO:0000256" key="8">
    <source>
        <dbReference type="HAMAP-Rule" id="MF_01307"/>
    </source>
</evidence>
<evidence type="ECO:0000256" key="3">
    <source>
        <dbReference type="ARBA" id="ARBA00022884"/>
    </source>
</evidence>
<dbReference type="RefSeq" id="WP_369341343.1">
    <property type="nucleotide sequence ID" value="NZ_CP129675.1"/>
</dbReference>
<dbReference type="PROSITE" id="PS50881">
    <property type="entry name" value="S5_DSRBD"/>
    <property type="match status" value="1"/>
</dbReference>
<evidence type="ECO:0000256" key="10">
    <source>
        <dbReference type="SAM" id="MobiDB-lite"/>
    </source>
</evidence>
<comment type="similarity">
    <text evidence="1 8 9">Belongs to the universal ribosomal protein uS5 family.</text>
</comment>
<dbReference type="GO" id="GO:0019843">
    <property type="term" value="F:rRNA binding"/>
    <property type="evidence" value="ECO:0007669"/>
    <property type="project" value="UniProtKB-UniRule"/>
</dbReference>
<evidence type="ECO:0000256" key="7">
    <source>
        <dbReference type="ARBA" id="ARBA00062000"/>
    </source>
</evidence>
<evidence type="ECO:0000256" key="2">
    <source>
        <dbReference type="ARBA" id="ARBA00022730"/>
    </source>
</evidence>
<dbReference type="SUPFAM" id="SSF54768">
    <property type="entry name" value="dsRNA-binding domain-like"/>
    <property type="match status" value="1"/>
</dbReference>
<dbReference type="AlphaFoldDB" id="A0AB39UJ39"/>
<sequence length="258" mass="27500">MSDNQNTKETKVADSTQAAQDSSNNDSRSDNRNDSRSDDRRGRRGDGRRGEGRRGEGRRGRKDRDDNRDELLDRVVTINRVAKVHKGGRTFSFAALVVVGDGKGTVGVGYGKSREVPAAIAKGQLDAKKNMFTVPRVRGTVTHPVIGHEAAGTVLLRPAAPGTGVIAGGPVRAVLECAGITDILSKSMGSATAINMVRATVAALQQLEEPEEIAARRGLTVEEVAPDALLRARAEGIAEARKEREEAKAKAAEQKDGE</sequence>
<keyword evidence="4 8" id="KW-0689">Ribosomal protein</keyword>
<dbReference type="InterPro" id="IPR013810">
    <property type="entry name" value="Ribosomal_uS5_N"/>
</dbReference>
<dbReference type="FunFam" id="3.30.160.20:FF:000001">
    <property type="entry name" value="30S ribosomal protein S5"/>
    <property type="match status" value="1"/>
</dbReference>
<gene>
    <name evidence="8 13" type="primary">rpsE</name>
    <name evidence="14" type="ORF">QN062_08270</name>
    <name evidence="13" type="ORF">QN216_02465</name>
    <name evidence="12" type="ORF">QN217_07980</name>
</gene>
<comment type="domain">
    <text evidence="8">The N-terminal domain interacts with the head of the 30S subunit; the C-terminal domain interacts with the body and contacts protein S4. The interaction surface between S4 and S5 is involved in control of translational fidelity.</text>
</comment>
<dbReference type="Pfam" id="PF00333">
    <property type="entry name" value="Ribosomal_S5"/>
    <property type="match status" value="1"/>
</dbReference>
<dbReference type="PANTHER" id="PTHR48277">
    <property type="entry name" value="MITOCHONDRIAL RIBOSOMAL PROTEIN S5"/>
    <property type="match status" value="1"/>
</dbReference>
<name>A0AB39UJ39_9BIFI</name>
<feature type="domain" description="S5 DRBM" evidence="11">
    <location>
        <begin position="71"/>
        <end position="134"/>
    </location>
</feature>
<dbReference type="InterPro" id="IPR005712">
    <property type="entry name" value="Ribosomal_uS5_bac-type"/>
</dbReference>
<feature type="compositionally biased region" description="Basic and acidic residues" evidence="10">
    <location>
        <begin position="1"/>
        <end position="12"/>
    </location>
</feature>
<dbReference type="GO" id="GO:0003735">
    <property type="term" value="F:structural constituent of ribosome"/>
    <property type="evidence" value="ECO:0007669"/>
    <property type="project" value="UniProtKB-UniRule"/>
</dbReference>
<evidence type="ECO:0000313" key="12">
    <source>
        <dbReference type="EMBL" id="XDS46068.1"/>
    </source>
</evidence>
<dbReference type="Pfam" id="PF03719">
    <property type="entry name" value="Ribosomal_S5_C"/>
    <property type="match status" value="1"/>
</dbReference>
<keyword evidence="2 8" id="KW-0699">rRNA-binding</keyword>
<dbReference type="EMBL" id="CP129682">
    <property type="protein sequence ID" value="XDS49150.1"/>
    <property type="molecule type" value="Genomic_DNA"/>
</dbReference>
<evidence type="ECO:0000256" key="4">
    <source>
        <dbReference type="ARBA" id="ARBA00022980"/>
    </source>
</evidence>
<dbReference type="InterPro" id="IPR020568">
    <property type="entry name" value="Ribosomal_Su5_D2-typ_SF"/>
</dbReference>
<dbReference type="InterPro" id="IPR000851">
    <property type="entry name" value="Ribosomal_uS5"/>
</dbReference>
<dbReference type="GO" id="GO:0006412">
    <property type="term" value="P:translation"/>
    <property type="evidence" value="ECO:0007669"/>
    <property type="project" value="UniProtKB-UniRule"/>
</dbReference>
<feature type="compositionally biased region" description="Basic and acidic residues" evidence="10">
    <location>
        <begin position="27"/>
        <end position="65"/>
    </location>
</feature>
<dbReference type="NCBIfam" id="TIGR01021">
    <property type="entry name" value="rpsE_bact"/>
    <property type="match status" value="1"/>
</dbReference>
<dbReference type="InterPro" id="IPR018192">
    <property type="entry name" value="Ribosomal_uS5_N_CS"/>
</dbReference>
<evidence type="ECO:0000256" key="9">
    <source>
        <dbReference type="RuleBase" id="RU003823"/>
    </source>
</evidence>
<protein>
    <recommendedName>
        <fullName evidence="6 8">Small ribosomal subunit protein uS5</fullName>
    </recommendedName>
</protein>
<comment type="function">
    <text evidence="8">Located at the back of the 30S subunit body where it stabilizes the conformation of the head with respect to the body.</text>
</comment>
<proteinExistence type="inferred from homology"/>
<dbReference type="EMBL" id="CP129675">
    <property type="protein sequence ID" value="XDS46068.1"/>
    <property type="molecule type" value="Genomic_DNA"/>
</dbReference>
<accession>A0AB39UJ39</accession>
<evidence type="ECO:0000256" key="1">
    <source>
        <dbReference type="ARBA" id="ARBA00008945"/>
    </source>
</evidence>
<dbReference type="KEGG" id="bfk:QN062_08270"/>
<reference evidence="13" key="1">
    <citation type="submission" date="2023-07" db="EMBL/GenBank/DDBJ databases">
        <title>Bifidobacterium aquikefiriaerophilum sp. nov. and Bifidobacterium eccum sp. nov., isolated from water kefir.</title>
        <authorList>
            <person name="Breselge S."/>
            <person name="Bellassi P."/>
            <person name="Barcenilla C."/>
            <person name="Alvarez-Ordonez A."/>
            <person name="Morelli L."/>
            <person name="Cotter P.D."/>
        </authorList>
    </citation>
    <scope>NUCLEOTIDE SEQUENCE</scope>
    <source>
        <strain evidence="14">WK012_4_13</strain>
        <strain evidence="13">WK013_4_14</strain>
        <strain evidence="12">WK048_4_13</strain>
    </source>
</reference>
<evidence type="ECO:0000259" key="11">
    <source>
        <dbReference type="PROSITE" id="PS50881"/>
    </source>
</evidence>
<evidence type="ECO:0000256" key="5">
    <source>
        <dbReference type="ARBA" id="ARBA00023274"/>
    </source>
</evidence>
<organism evidence="13">
    <name type="scientific">Bifidobacterium fermentum</name>
    <dbReference type="NCBI Taxonomy" id="3059035"/>
    <lineage>
        <taxon>Bacteria</taxon>
        <taxon>Bacillati</taxon>
        <taxon>Actinomycetota</taxon>
        <taxon>Actinomycetes</taxon>
        <taxon>Bifidobacteriales</taxon>
        <taxon>Bifidobacteriaceae</taxon>
        <taxon>Bifidobacterium</taxon>
    </lineage>
</organism>
<comment type="function">
    <text evidence="8">With S4 and S12 plays an important role in translational accuracy.</text>
</comment>
<dbReference type="EMBL" id="CP129683">
    <property type="protein sequence ID" value="XDS50375.1"/>
    <property type="molecule type" value="Genomic_DNA"/>
</dbReference>
<dbReference type="FunFam" id="3.30.230.10:FF:000002">
    <property type="entry name" value="30S ribosomal protein S5"/>
    <property type="match status" value="1"/>
</dbReference>
<dbReference type="SUPFAM" id="SSF54211">
    <property type="entry name" value="Ribosomal protein S5 domain 2-like"/>
    <property type="match status" value="1"/>
</dbReference>
<keyword evidence="3 8" id="KW-0694">RNA-binding</keyword>
<comment type="subunit">
    <text evidence="7 8">Part of the 30S ribosomal subunit. Contacts proteins S4 and S8.</text>
</comment>
<evidence type="ECO:0000256" key="6">
    <source>
        <dbReference type="ARBA" id="ARBA00035255"/>
    </source>
</evidence>
<dbReference type="HAMAP" id="MF_01307_B">
    <property type="entry name" value="Ribosomal_uS5_B"/>
    <property type="match status" value="1"/>
</dbReference>
<dbReference type="GO" id="GO:0042254">
    <property type="term" value="P:ribosome biogenesis"/>
    <property type="evidence" value="ECO:0007669"/>
    <property type="project" value="UniProtKB-ARBA"/>
</dbReference>
<feature type="region of interest" description="Disordered" evidence="10">
    <location>
        <begin position="1"/>
        <end position="65"/>
    </location>
</feature>
<dbReference type="GO" id="GO:0005737">
    <property type="term" value="C:cytoplasm"/>
    <property type="evidence" value="ECO:0007669"/>
    <property type="project" value="UniProtKB-ARBA"/>
</dbReference>
<dbReference type="InterPro" id="IPR014721">
    <property type="entry name" value="Ribsml_uS5_D2-typ_fold_subgr"/>
</dbReference>
<keyword evidence="5 8" id="KW-0687">Ribonucleoprotein</keyword>
<dbReference type="PANTHER" id="PTHR48277:SF1">
    <property type="entry name" value="MITOCHONDRIAL RIBOSOMAL PROTEIN S5"/>
    <property type="match status" value="1"/>
</dbReference>
<dbReference type="PROSITE" id="PS00585">
    <property type="entry name" value="RIBOSOMAL_S5"/>
    <property type="match status" value="1"/>
</dbReference>
<dbReference type="InterPro" id="IPR005324">
    <property type="entry name" value="Ribosomal_uS5_C"/>
</dbReference>
<evidence type="ECO:0000313" key="13">
    <source>
        <dbReference type="EMBL" id="XDS49150.1"/>
    </source>
</evidence>
<dbReference type="Gene3D" id="3.30.230.10">
    <property type="match status" value="1"/>
</dbReference>
<dbReference type="GO" id="GO:0015935">
    <property type="term" value="C:small ribosomal subunit"/>
    <property type="evidence" value="ECO:0007669"/>
    <property type="project" value="InterPro"/>
</dbReference>